<evidence type="ECO:0000313" key="4">
    <source>
        <dbReference type="Proteomes" id="UP000631114"/>
    </source>
</evidence>
<evidence type="ECO:0000313" key="3">
    <source>
        <dbReference type="EMBL" id="KAF9609436.1"/>
    </source>
</evidence>
<feature type="compositionally biased region" description="Pro residues" evidence="1">
    <location>
        <begin position="40"/>
        <end position="50"/>
    </location>
</feature>
<dbReference type="EMBL" id="JADFTS010000004">
    <property type="protein sequence ID" value="KAF9609436.1"/>
    <property type="molecule type" value="Genomic_DNA"/>
</dbReference>
<dbReference type="PANTHER" id="PTHR34272:SF1">
    <property type="entry name" value="EXPRESSED PROTEIN"/>
    <property type="match status" value="1"/>
</dbReference>
<dbReference type="Proteomes" id="UP000631114">
    <property type="component" value="Unassembled WGS sequence"/>
</dbReference>
<evidence type="ECO:0000256" key="1">
    <source>
        <dbReference type="SAM" id="MobiDB-lite"/>
    </source>
</evidence>
<feature type="compositionally biased region" description="Polar residues" evidence="1">
    <location>
        <begin position="109"/>
        <end position="122"/>
    </location>
</feature>
<organism evidence="3 4">
    <name type="scientific">Coptis chinensis</name>
    <dbReference type="NCBI Taxonomy" id="261450"/>
    <lineage>
        <taxon>Eukaryota</taxon>
        <taxon>Viridiplantae</taxon>
        <taxon>Streptophyta</taxon>
        <taxon>Embryophyta</taxon>
        <taxon>Tracheophyta</taxon>
        <taxon>Spermatophyta</taxon>
        <taxon>Magnoliopsida</taxon>
        <taxon>Ranunculales</taxon>
        <taxon>Ranunculaceae</taxon>
        <taxon>Coptidoideae</taxon>
        <taxon>Coptis</taxon>
    </lineage>
</organism>
<feature type="region of interest" description="Disordered" evidence="1">
    <location>
        <begin position="28"/>
        <end position="153"/>
    </location>
</feature>
<feature type="domain" description="DUF7086" evidence="2">
    <location>
        <begin position="170"/>
        <end position="303"/>
    </location>
</feature>
<dbReference type="InterPro" id="IPR055513">
    <property type="entry name" value="DUF7086"/>
</dbReference>
<dbReference type="Pfam" id="PF23324">
    <property type="entry name" value="DUF7086"/>
    <property type="match status" value="1"/>
</dbReference>
<reference evidence="3 4" key="1">
    <citation type="submission" date="2020-10" db="EMBL/GenBank/DDBJ databases">
        <title>The Coptis chinensis genome and diversification of protoberbering-type alkaloids.</title>
        <authorList>
            <person name="Wang B."/>
            <person name="Shu S."/>
            <person name="Song C."/>
            <person name="Liu Y."/>
        </authorList>
    </citation>
    <scope>NUCLEOTIDE SEQUENCE [LARGE SCALE GENOMIC DNA]</scope>
    <source>
        <strain evidence="3">HL-2020</strain>
        <tissue evidence="3">Leaf</tissue>
    </source>
</reference>
<keyword evidence="4" id="KW-1185">Reference proteome</keyword>
<gene>
    <name evidence="3" type="ORF">IFM89_016236</name>
</gene>
<name>A0A835I1A0_9MAGN</name>
<feature type="compositionally biased region" description="Polar residues" evidence="1">
    <location>
        <begin position="64"/>
        <end position="86"/>
    </location>
</feature>
<protein>
    <recommendedName>
        <fullName evidence="2">DUF7086 domain-containing protein</fullName>
    </recommendedName>
</protein>
<dbReference type="AlphaFoldDB" id="A0A835I1A0"/>
<sequence length="311" mass="36034">MDQESDKKRKFEEAFDEDLSLSLRLSLSSSFHGPSQPILTPSPNPLPLQPQPQEEEQQPEEQLTFHQFPSNPHSSQQQELFQSPLSQPAPPHLQEQPQRALYSALHDSNLYQPPTDHSTTFTEPVGRSRHGYAPTRGSRGRRLHGANARNENITPPFQWATNQRATVHDLEYLRRKNLNKISGEVQCKKCNARYNYEFDLDERFREIAEYIIENKAEMRDRAPKVWSNPDLPTCDHCGHPNCLKPVMPDNKDDINWLFLLLGRMLGFCTLDQLKYFCMHTKNHRTGAKDRVLYLTYLGLCKQLDPKGPFDR</sequence>
<evidence type="ECO:0000259" key="2">
    <source>
        <dbReference type="Pfam" id="PF23324"/>
    </source>
</evidence>
<proteinExistence type="predicted"/>
<accession>A0A835I1A0</accession>
<dbReference type="PANTHER" id="PTHR34272">
    <property type="entry name" value="EXPRESSED PROTEIN"/>
    <property type="match status" value="1"/>
</dbReference>
<comment type="caution">
    <text evidence="3">The sequence shown here is derived from an EMBL/GenBank/DDBJ whole genome shotgun (WGS) entry which is preliminary data.</text>
</comment>
<dbReference type="OrthoDB" id="1900495at2759"/>